<evidence type="ECO:0000313" key="3">
    <source>
        <dbReference type="Proteomes" id="UP000479000"/>
    </source>
</evidence>
<gene>
    <name evidence="1" type="ORF">NTEN_LOCUS15290</name>
    <name evidence="2" type="ORF">NTEN_LOCUS15291</name>
</gene>
<organism evidence="2 3">
    <name type="scientific">Nesidiocoris tenuis</name>
    <dbReference type="NCBI Taxonomy" id="355587"/>
    <lineage>
        <taxon>Eukaryota</taxon>
        <taxon>Metazoa</taxon>
        <taxon>Ecdysozoa</taxon>
        <taxon>Arthropoda</taxon>
        <taxon>Hexapoda</taxon>
        <taxon>Insecta</taxon>
        <taxon>Pterygota</taxon>
        <taxon>Neoptera</taxon>
        <taxon>Paraneoptera</taxon>
        <taxon>Hemiptera</taxon>
        <taxon>Heteroptera</taxon>
        <taxon>Panheteroptera</taxon>
        <taxon>Cimicomorpha</taxon>
        <taxon>Miridae</taxon>
        <taxon>Dicyphina</taxon>
        <taxon>Nesidiocoris</taxon>
    </lineage>
</organism>
<feature type="non-terminal residue" evidence="2">
    <location>
        <position position="1"/>
    </location>
</feature>
<protein>
    <submittedName>
        <fullName evidence="2">Uncharacterized protein</fullName>
    </submittedName>
</protein>
<dbReference type="Proteomes" id="UP000479000">
    <property type="component" value="Unassembled WGS sequence"/>
</dbReference>
<name>A0A6H5GZS2_9HEMI</name>
<accession>A0A6H5GZS2</accession>
<reference evidence="2 3" key="1">
    <citation type="submission" date="2020-02" db="EMBL/GenBank/DDBJ databases">
        <authorList>
            <person name="Ferguson B K."/>
        </authorList>
    </citation>
    <scope>NUCLEOTIDE SEQUENCE [LARGE SCALE GENOMIC DNA]</scope>
</reference>
<evidence type="ECO:0000313" key="1">
    <source>
        <dbReference type="EMBL" id="CAB0010242.1"/>
    </source>
</evidence>
<sequence>TAMIVFRFQDWEDSVGRASATMRRRASLPIRPSQPDGVDVLSFLLICARKLQPEAGACPLSPSIHRSNVI</sequence>
<dbReference type="EMBL" id="CADCXU010022931">
    <property type="protein sequence ID" value="CAB0010242.1"/>
    <property type="molecule type" value="Genomic_DNA"/>
</dbReference>
<proteinExistence type="predicted"/>
<dbReference type="EMBL" id="CADCXU010022933">
    <property type="protein sequence ID" value="CAB0010243.1"/>
    <property type="molecule type" value="Genomic_DNA"/>
</dbReference>
<dbReference type="AlphaFoldDB" id="A0A6H5GZS2"/>
<evidence type="ECO:0000313" key="2">
    <source>
        <dbReference type="EMBL" id="CAB0010243.1"/>
    </source>
</evidence>
<keyword evidence="3" id="KW-1185">Reference proteome</keyword>